<keyword evidence="3" id="KW-1185">Reference proteome</keyword>
<dbReference type="GO" id="GO:0004803">
    <property type="term" value="F:transposase activity"/>
    <property type="evidence" value="ECO:0007669"/>
    <property type="project" value="InterPro"/>
</dbReference>
<evidence type="ECO:0000313" key="3">
    <source>
        <dbReference type="Proteomes" id="UP000323537"/>
    </source>
</evidence>
<reference evidence="2 3" key="1">
    <citation type="submission" date="2016-10" db="EMBL/GenBank/DDBJ databases">
        <authorList>
            <person name="Varghese N."/>
            <person name="Submissions S."/>
        </authorList>
    </citation>
    <scope>NUCLEOTIDE SEQUENCE [LARGE SCALE GENOMIC DNA]</scope>
    <source>
        <strain evidence="2 3">CGMCC 1.6377</strain>
    </source>
</reference>
<dbReference type="InterPro" id="IPR053520">
    <property type="entry name" value="Transposase_Tn903"/>
</dbReference>
<name>A0A1I3A5P8_9EURY</name>
<dbReference type="Pfam" id="PF01609">
    <property type="entry name" value="DDE_Tnp_1"/>
    <property type="match status" value="1"/>
</dbReference>
<dbReference type="NCBIfam" id="NF033579">
    <property type="entry name" value="transpos_IS5_2"/>
    <property type="match status" value="1"/>
</dbReference>
<dbReference type="GO" id="GO:0006313">
    <property type="term" value="P:DNA transposition"/>
    <property type="evidence" value="ECO:0007669"/>
    <property type="project" value="InterPro"/>
</dbReference>
<feature type="domain" description="Transposase IS4-like" evidence="1">
    <location>
        <begin position="107"/>
        <end position="262"/>
    </location>
</feature>
<protein>
    <submittedName>
        <fullName evidence="2">Transposase and inactivated derivatives, IS5 family</fullName>
    </submittedName>
</protein>
<evidence type="ECO:0000259" key="1">
    <source>
        <dbReference type="Pfam" id="PF01609"/>
    </source>
</evidence>
<dbReference type="Proteomes" id="UP000323537">
    <property type="component" value="Unassembled WGS sequence"/>
</dbReference>
<dbReference type="AlphaFoldDB" id="A0A1I3A5P8"/>
<organism evidence="2 3">
    <name type="scientific">Halorubrum aquaticum</name>
    <dbReference type="NCBI Taxonomy" id="387340"/>
    <lineage>
        <taxon>Archaea</taxon>
        <taxon>Methanobacteriati</taxon>
        <taxon>Methanobacteriota</taxon>
        <taxon>Stenosarchaea group</taxon>
        <taxon>Halobacteria</taxon>
        <taxon>Halobacteriales</taxon>
        <taxon>Haloferacaceae</taxon>
        <taxon>Halorubrum</taxon>
    </lineage>
</organism>
<dbReference type="EMBL" id="FOPZ01000004">
    <property type="protein sequence ID" value="SFH45404.1"/>
    <property type="molecule type" value="Genomic_DNA"/>
</dbReference>
<gene>
    <name evidence="2" type="ORF">SAMN04488066_104176</name>
</gene>
<proteinExistence type="predicted"/>
<sequence>MASLRRLAWMCRELAKQHVDDPDVPAAPSGADGYAEWVQIALILYRVELEKSLRETEDYLNEMPGVLAVFDLDDAPHYSSFCRWENEYRMRELRRSAEQAGWSGEAVIDASGFQRDQTSHHYRDRANYSFHSMKTTILIDVNSLAIKDVHFTTQKAWDGHIGMQVFRVPAEDLRVLSADANYSWSDLREECRSNSTRPLIKHREQTPLQKAHNARMNEDYNQRWMSETGFSQLKEDDGKKLRSRSWHGQFRELTRKCIIHNLTQAASPNSPPAPPSPDIFGRGIAVVI</sequence>
<evidence type="ECO:0000313" key="2">
    <source>
        <dbReference type="EMBL" id="SFH45404.1"/>
    </source>
</evidence>
<dbReference type="GO" id="GO:0003677">
    <property type="term" value="F:DNA binding"/>
    <property type="evidence" value="ECO:0007669"/>
    <property type="project" value="InterPro"/>
</dbReference>
<accession>A0A1I3A5P8</accession>
<dbReference type="InterPro" id="IPR002559">
    <property type="entry name" value="Transposase_11"/>
</dbReference>